<dbReference type="GO" id="GO:0005886">
    <property type="term" value="C:plasma membrane"/>
    <property type="evidence" value="ECO:0007669"/>
    <property type="project" value="UniProtKB-SubCell"/>
</dbReference>
<feature type="transmembrane region" description="Helical" evidence="7">
    <location>
        <begin position="21"/>
        <end position="45"/>
    </location>
</feature>
<dbReference type="OrthoDB" id="9780560at2"/>
<dbReference type="InterPro" id="IPR050250">
    <property type="entry name" value="Macrolide_Exporter_MacB"/>
</dbReference>
<comment type="similarity">
    <text evidence="6">Belongs to the ABC-4 integral membrane protein family.</text>
</comment>
<evidence type="ECO:0000256" key="3">
    <source>
        <dbReference type="ARBA" id="ARBA00022692"/>
    </source>
</evidence>
<evidence type="ECO:0000256" key="2">
    <source>
        <dbReference type="ARBA" id="ARBA00022475"/>
    </source>
</evidence>
<evidence type="ECO:0000256" key="7">
    <source>
        <dbReference type="SAM" id="Phobius"/>
    </source>
</evidence>
<keyword evidence="10" id="KW-1185">Reference proteome</keyword>
<dbReference type="InterPro" id="IPR003838">
    <property type="entry name" value="ABC3_permease_C"/>
</dbReference>
<name>L7KLD2_9ACTN</name>
<feature type="transmembrane region" description="Helical" evidence="7">
    <location>
        <begin position="105"/>
        <end position="132"/>
    </location>
</feature>
<organism evidence="9 10">
    <name type="scientific">Gordonia aichiensis NBRC 108223</name>
    <dbReference type="NCBI Taxonomy" id="1220583"/>
    <lineage>
        <taxon>Bacteria</taxon>
        <taxon>Bacillati</taxon>
        <taxon>Actinomycetota</taxon>
        <taxon>Actinomycetes</taxon>
        <taxon>Mycobacteriales</taxon>
        <taxon>Gordoniaceae</taxon>
        <taxon>Gordonia</taxon>
    </lineage>
</organism>
<evidence type="ECO:0000259" key="8">
    <source>
        <dbReference type="Pfam" id="PF02687"/>
    </source>
</evidence>
<feature type="transmembrane region" description="Helical" evidence="7">
    <location>
        <begin position="282"/>
        <end position="301"/>
    </location>
</feature>
<feature type="transmembrane region" description="Helical" evidence="7">
    <location>
        <begin position="152"/>
        <end position="171"/>
    </location>
</feature>
<comment type="subcellular location">
    <subcellularLocation>
        <location evidence="1">Cell membrane</location>
        <topology evidence="1">Multi-pass membrane protein</topology>
    </subcellularLocation>
</comment>
<dbReference type="PANTHER" id="PTHR30572">
    <property type="entry name" value="MEMBRANE COMPONENT OF TRANSPORTER-RELATED"/>
    <property type="match status" value="1"/>
</dbReference>
<evidence type="ECO:0000256" key="1">
    <source>
        <dbReference type="ARBA" id="ARBA00004651"/>
    </source>
</evidence>
<feature type="domain" description="ABC3 transporter permease C-terminal" evidence="8">
    <location>
        <begin position="61"/>
        <end position="168"/>
    </location>
</feature>
<evidence type="ECO:0000256" key="6">
    <source>
        <dbReference type="ARBA" id="ARBA00038076"/>
    </source>
</evidence>
<evidence type="ECO:0000256" key="4">
    <source>
        <dbReference type="ARBA" id="ARBA00022989"/>
    </source>
</evidence>
<accession>L7KLD2</accession>
<dbReference type="RefSeq" id="WP_005175360.1">
    <property type="nucleotide sequence ID" value="NZ_BANR01000011.1"/>
</dbReference>
<evidence type="ECO:0000313" key="10">
    <source>
        <dbReference type="Proteomes" id="UP000010988"/>
    </source>
</evidence>
<proteinExistence type="inferred from homology"/>
<sequence>MRATSARLTVGSLRELSTVGVVACLASAYGTVLVDAASVLSVLGGEAGGSIGAALAVVATVFIGIALFVSGIVISTGVDTVIAGRREQLRLLRLIGASASQLRAGLARAVVTVAGIGALIGIVVATVVMAIIREVLLHRGTLPSADYPVLPFGVVVAGVAVVTIAAIAARIGTRTTLTRAAVAQNTRSKVGVVRTLLACTVIVAGALLLALAALLGEYGSLAGFFVAFLGAVTVSVGVLLGARRIVPQLVRWAGTAFGGSAPSIVARKNAVSDPRRTTRSTIGLLVGVTLVTTIASGMSSLTRSIHSWDLPPADMAELERSFSIITAILLAMIAISAVIAAVGFVSTMSLTVIGRTREIGMLRAMGFTAQQVRSMVVRESLALSGTAVIAGLVLGIVFGTVGSQSLIGSMTSGIPVSLPWGALVAIIGGTAVVVLAASLPPSRRAVAVAPVDALAVA</sequence>
<comment type="caution">
    <text evidence="9">The sequence shown here is derived from an EMBL/GenBank/DDBJ whole genome shotgun (WGS) entry which is preliminary data.</text>
</comment>
<feature type="transmembrane region" description="Helical" evidence="7">
    <location>
        <begin position="192"/>
        <end position="215"/>
    </location>
</feature>
<dbReference type="Pfam" id="PF02687">
    <property type="entry name" value="FtsX"/>
    <property type="match status" value="2"/>
</dbReference>
<evidence type="ECO:0000313" key="9">
    <source>
        <dbReference type="EMBL" id="GAC49311.1"/>
    </source>
</evidence>
<dbReference type="Proteomes" id="UP000010988">
    <property type="component" value="Unassembled WGS sequence"/>
</dbReference>
<gene>
    <name evidence="9" type="ORF">GOACH_11_01070</name>
</gene>
<feature type="domain" description="ABC3 transporter permease C-terminal" evidence="8">
    <location>
        <begin position="331"/>
        <end position="446"/>
    </location>
</feature>
<dbReference type="eggNOG" id="COG0577">
    <property type="taxonomic scope" value="Bacteria"/>
</dbReference>
<feature type="transmembrane region" description="Helical" evidence="7">
    <location>
        <begin position="51"/>
        <end position="84"/>
    </location>
</feature>
<dbReference type="PANTHER" id="PTHR30572:SF4">
    <property type="entry name" value="ABC TRANSPORTER PERMEASE YTRF"/>
    <property type="match status" value="1"/>
</dbReference>
<dbReference type="GO" id="GO:0022857">
    <property type="term" value="F:transmembrane transporter activity"/>
    <property type="evidence" value="ECO:0007669"/>
    <property type="project" value="TreeGrafter"/>
</dbReference>
<reference evidence="9 10" key="1">
    <citation type="submission" date="2012-12" db="EMBL/GenBank/DDBJ databases">
        <title>Whole genome shotgun sequence of Gordonia aichiensis NBRC 108223.</title>
        <authorList>
            <person name="Isaki-Nakamura S."/>
            <person name="Hosoyama A."/>
            <person name="Tsuchikane K."/>
            <person name="Ando Y."/>
            <person name="Baba S."/>
            <person name="Ohji S."/>
            <person name="Hamada M."/>
            <person name="Tamura T."/>
            <person name="Yamazoe A."/>
            <person name="Yamazaki S."/>
            <person name="Fujita N."/>
        </authorList>
    </citation>
    <scope>NUCLEOTIDE SEQUENCE [LARGE SCALE GENOMIC DNA]</scope>
    <source>
        <strain evidence="9 10">NBRC 108223</strain>
    </source>
</reference>
<keyword evidence="3 7" id="KW-0812">Transmembrane</keyword>
<feature type="transmembrane region" description="Helical" evidence="7">
    <location>
        <begin position="221"/>
        <end position="242"/>
    </location>
</feature>
<protein>
    <submittedName>
        <fullName evidence="9">Putative ABC transporter permease protein</fullName>
    </submittedName>
</protein>
<evidence type="ECO:0000256" key="5">
    <source>
        <dbReference type="ARBA" id="ARBA00023136"/>
    </source>
</evidence>
<keyword evidence="4 7" id="KW-1133">Transmembrane helix</keyword>
<feature type="transmembrane region" description="Helical" evidence="7">
    <location>
        <begin position="418"/>
        <end position="437"/>
    </location>
</feature>
<feature type="transmembrane region" description="Helical" evidence="7">
    <location>
        <begin position="321"/>
        <end position="354"/>
    </location>
</feature>
<dbReference type="AlphaFoldDB" id="L7KLD2"/>
<keyword evidence="2" id="KW-1003">Cell membrane</keyword>
<keyword evidence="5 7" id="KW-0472">Membrane</keyword>
<dbReference type="STRING" id="1220583.GOACH_11_01070"/>
<dbReference type="EMBL" id="BANR01000011">
    <property type="protein sequence ID" value="GAC49311.1"/>
    <property type="molecule type" value="Genomic_DNA"/>
</dbReference>
<feature type="transmembrane region" description="Helical" evidence="7">
    <location>
        <begin position="375"/>
        <end position="398"/>
    </location>
</feature>